<reference evidence="1" key="1">
    <citation type="submission" date="2023-04" db="EMBL/GenBank/DDBJ databases">
        <title>Draft Genome sequencing of Naganishia species isolated from polar environments using Oxford Nanopore Technology.</title>
        <authorList>
            <person name="Leo P."/>
            <person name="Venkateswaran K."/>
        </authorList>
    </citation>
    <scope>NUCLEOTIDE SEQUENCE</scope>
    <source>
        <strain evidence="1">MNA-CCFEE 5425</strain>
    </source>
</reference>
<keyword evidence="2" id="KW-1185">Reference proteome</keyword>
<evidence type="ECO:0000313" key="1">
    <source>
        <dbReference type="EMBL" id="KAJ9114227.1"/>
    </source>
</evidence>
<organism evidence="1 2">
    <name type="scientific">Naganishia vaughanmartiniae</name>
    <dbReference type="NCBI Taxonomy" id="1424756"/>
    <lineage>
        <taxon>Eukaryota</taxon>
        <taxon>Fungi</taxon>
        <taxon>Dikarya</taxon>
        <taxon>Basidiomycota</taxon>
        <taxon>Agaricomycotina</taxon>
        <taxon>Tremellomycetes</taxon>
        <taxon>Filobasidiales</taxon>
        <taxon>Filobasidiaceae</taxon>
        <taxon>Naganishia</taxon>
    </lineage>
</organism>
<accession>A0ACC2WUL4</accession>
<dbReference type="EMBL" id="JASBWU010000019">
    <property type="protein sequence ID" value="KAJ9114227.1"/>
    <property type="molecule type" value="Genomic_DNA"/>
</dbReference>
<dbReference type="Proteomes" id="UP001243375">
    <property type="component" value="Unassembled WGS sequence"/>
</dbReference>
<evidence type="ECO:0000313" key="2">
    <source>
        <dbReference type="Proteomes" id="UP001243375"/>
    </source>
</evidence>
<gene>
    <name evidence="1" type="ORF">QFC22_005679</name>
</gene>
<sequence>MQHRNAVHPGETSSDEDSNEEDKDEDVIELYRANDTSISCFQRNSSDDFNCLSCSRAFSTFGAREQHRKAVHPDDKNHDCPFCSSRHVSASAVVQHLESGGCRSQASRQCVDEHIFRATTGTGSSFAGTLVPHNRQSFEPITFYQATEKAINSRGFYECYFCPGLEFHLLKQLNQHLESPKHSNRTESLYACPTCGSRVQTLSGLIQHAEMGSCGIRRDSRVQGALESMTSGMRQISF</sequence>
<name>A0ACC2WUL4_9TREE</name>
<proteinExistence type="predicted"/>
<comment type="caution">
    <text evidence="1">The sequence shown here is derived from an EMBL/GenBank/DDBJ whole genome shotgun (WGS) entry which is preliminary data.</text>
</comment>
<protein>
    <submittedName>
        <fullName evidence="1">Uncharacterized protein</fullName>
    </submittedName>
</protein>